<evidence type="ECO:0000256" key="4">
    <source>
        <dbReference type="ARBA" id="ARBA00022723"/>
    </source>
</evidence>
<evidence type="ECO:0000313" key="12">
    <source>
        <dbReference type="Proteomes" id="UP000007161"/>
    </source>
</evidence>
<evidence type="ECO:0000256" key="7">
    <source>
        <dbReference type="ARBA" id="ARBA00047989"/>
    </source>
</evidence>
<dbReference type="NCBIfam" id="TIGR00726">
    <property type="entry name" value="peptidoglycan editing factor PgeF"/>
    <property type="match status" value="1"/>
</dbReference>
<dbReference type="InterPro" id="IPR011324">
    <property type="entry name" value="Cytotoxic_necrot_fac-like_cat"/>
</dbReference>
<keyword evidence="12" id="KW-1185">Reference proteome</keyword>
<name>H2J3S0_MARPK</name>
<evidence type="ECO:0000256" key="9">
    <source>
        <dbReference type="ARBA" id="ARBA00049893"/>
    </source>
</evidence>
<evidence type="ECO:0000256" key="1">
    <source>
        <dbReference type="ARBA" id="ARBA00000553"/>
    </source>
</evidence>
<keyword evidence="3" id="KW-0808">Transferase</keyword>
<dbReference type="InterPro" id="IPR038371">
    <property type="entry name" value="Cu_polyphenol_OxRdtase_sf"/>
</dbReference>
<evidence type="ECO:0000313" key="11">
    <source>
        <dbReference type="EMBL" id="AEX85812.1"/>
    </source>
</evidence>
<sequence length="255" mass="29680">MLLKEKEGLKFLTFSHFEKFNNLFHLFTTRIYKNTNDFNLNKRLLDSDIQIKNNYSTLCRIFNIPPENLVFSDQVHDNKIKIITQNSDSIKEIDGLITNEKNIFLVTYYADCTPIYFYDYKKEIIALAHSGWKGTLKRIAQKTINTMVTNFNSNPSDILVGIGPSIGPESFEVKDDVKSLFEKEFNYNDIIIRKSGKIYIDIWKTIKYQLIESGIPENNIESSNLDTYKRADLFFSYRKEKTSGRMAAIMGLIDK</sequence>
<protein>
    <recommendedName>
        <fullName evidence="10">Purine nucleoside phosphorylase</fullName>
    </recommendedName>
</protein>
<dbReference type="GO" id="GO:0005507">
    <property type="term" value="F:copper ion binding"/>
    <property type="evidence" value="ECO:0007669"/>
    <property type="project" value="TreeGrafter"/>
</dbReference>
<reference evidence="12" key="2">
    <citation type="submission" date="2012-01" db="EMBL/GenBank/DDBJ databases">
        <title>Complete sequence of chromosome of Marinitoga piezophila KA3.</title>
        <authorList>
            <person name="Lucas S."/>
            <person name="Han J."/>
            <person name="Lapidus A."/>
            <person name="Cheng J.-F."/>
            <person name="Goodwin L."/>
            <person name="Pitluck S."/>
            <person name="Peters L."/>
            <person name="Mikhailova N."/>
            <person name="Teshima H."/>
            <person name="Detter J.C."/>
            <person name="Han C."/>
            <person name="Tapia R."/>
            <person name="Land M."/>
            <person name="Hauser L."/>
            <person name="Kyrpides N."/>
            <person name="Ivanova N."/>
            <person name="Pagani I."/>
            <person name="Jebbar M."/>
            <person name="Vannier P."/>
            <person name="Oger P."/>
            <person name="Cario A."/>
            <person name="Bartlett D."/>
            <person name="Noll K.M."/>
            <person name="Woyke T."/>
        </authorList>
    </citation>
    <scope>NUCLEOTIDE SEQUENCE [LARGE SCALE GENOMIC DNA]</scope>
    <source>
        <strain evidence="12">DSM 14283 / JCM 11233 / KA3</strain>
    </source>
</reference>
<organism evidence="11 12">
    <name type="scientific">Marinitoga piezophila (strain DSM 14283 / JCM 11233 / KA3)</name>
    <dbReference type="NCBI Taxonomy" id="443254"/>
    <lineage>
        <taxon>Bacteria</taxon>
        <taxon>Thermotogati</taxon>
        <taxon>Thermotogota</taxon>
        <taxon>Thermotogae</taxon>
        <taxon>Petrotogales</taxon>
        <taxon>Petrotogaceae</taxon>
        <taxon>Marinitoga</taxon>
    </lineage>
</organism>
<dbReference type="Pfam" id="PF02578">
    <property type="entry name" value="Cu-oxidase_4"/>
    <property type="match status" value="1"/>
</dbReference>
<evidence type="ECO:0000256" key="10">
    <source>
        <dbReference type="RuleBase" id="RU361274"/>
    </source>
</evidence>
<comment type="catalytic activity">
    <reaction evidence="7">
        <text>adenosine + H2O + H(+) = inosine + NH4(+)</text>
        <dbReference type="Rhea" id="RHEA:24408"/>
        <dbReference type="ChEBI" id="CHEBI:15377"/>
        <dbReference type="ChEBI" id="CHEBI:15378"/>
        <dbReference type="ChEBI" id="CHEBI:16335"/>
        <dbReference type="ChEBI" id="CHEBI:17596"/>
        <dbReference type="ChEBI" id="CHEBI:28938"/>
        <dbReference type="EC" id="3.5.4.4"/>
    </reaction>
    <physiologicalReaction direction="left-to-right" evidence="7">
        <dbReference type="Rhea" id="RHEA:24409"/>
    </physiologicalReaction>
</comment>
<reference evidence="11 12" key="1">
    <citation type="journal article" date="2012" name="J. Bacteriol.">
        <title>Complete Genome Sequence of the Thermophilic, Piezophilic, Heterotrophic Bacterium Marinitoga piezophila KA3.</title>
        <authorList>
            <person name="Lucas S."/>
            <person name="Han J."/>
            <person name="Lapidus A."/>
            <person name="Cheng J.F."/>
            <person name="Goodwin L.A."/>
            <person name="Pitluck S."/>
            <person name="Peters L."/>
            <person name="Mikhailova N."/>
            <person name="Teshima H."/>
            <person name="Detter J.C."/>
            <person name="Han C."/>
            <person name="Tapia R."/>
            <person name="Land M."/>
            <person name="Hauser L."/>
            <person name="Kyrpides N.C."/>
            <person name="Ivanova N."/>
            <person name="Pagani I."/>
            <person name="Vannier P."/>
            <person name="Oger P."/>
            <person name="Bartlett D.H."/>
            <person name="Noll K.M."/>
            <person name="Woyke T."/>
            <person name="Jebbar M."/>
        </authorList>
    </citation>
    <scope>NUCLEOTIDE SEQUENCE [LARGE SCALE GENOMIC DNA]</scope>
    <source>
        <strain evidence="12">DSM 14283 / JCM 11233 / KA3</strain>
    </source>
</reference>
<dbReference type="CDD" id="cd16833">
    <property type="entry name" value="YfiH"/>
    <property type="match status" value="1"/>
</dbReference>
<evidence type="ECO:0000256" key="8">
    <source>
        <dbReference type="ARBA" id="ARBA00048968"/>
    </source>
</evidence>
<dbReference type="eggNOG" id="COG1496">
    <property type="taxonomic scope" value="Bacteria"/>
</dbReference>
<dbReference type="KEGG" id="mpz:Marpi_1413"/>
<evidence type="ECO:0000256" key="3">
    <source>
        <dbReference type="ARBA" id="ARBA00022679"/>
    </source>
</evidence>
<evidence type="ECO:0000256" key="5">
    <source>
        <dbReference type="ARBA" id="ARBA00022801"/>
    </source>
</evidence>
<dbReference type="EMBL" id="CP003257">
    <property type="protein sequence ID" value="AEX85812.1"/>
    <property type="molecule type" value="Genomic_DNA"/>
</dbReference>
<comment type="similarity">
    <text evidence="2 10">Belongs to the purine nucleoside phosphorylase YfiH/LACC1 family.</text>
</comment>
<proteinExistence type="inferred from homology"/>
<dbReference type="STRING" id="443254.Marpi_1413"/>
<dbReference type="PANTHER" id="PTHR30616:SF2">
    <property type="entry name" value="PURINE NUCLEOSIDE PHOSPHORYLASE LACC1"/>
    <property type="match status" value="1"/>
</dbReference>
<dbReference type="Gene3D" id="3.60.140.10">
    <property type="entry name" value="CNF1/YfiH-like putative cysteine hydrolases"/>
    <property type="match status" value="1"/>
</dbReference>
<dbReference type="GO" id="GO:0016787">
    <property type="term" value="F:hydrolase activity"/>
    <property type="evidence" value="ECO:0007669"/>
    <property type="project" value="UniProtKB-KW"/>
</dbReference>
<dbReference type="Proteomes" id="UP000007161">
    <property type="component" value="Chromosome"/>
</dbReference>
<dbReference type="GO" id="GO:0017061">
    <property type="term" value="F:S-methyl-5-thioadenosine phosphorylase activity"/>
    <property type="evidence" value="ECO:0007669"/>
    <property type="project" value="UniProtKB-EC"/>
</dbReference>
<comment type="catalytic activity">
    <reaction evidence="9">
        <text>S-methyl-5'-thioadenosine + phosphate = 5-(methylsulfanyl)-alpha-D-ribose 1-phosphate + adenine</text>
        <dbReference type="Rhea" id="RHEA:11852"/>
        <dbReference type="ChEBI" id="CHEBI:16708"/>
        <dbReference type="ChEBI" id="CHEBI:17509"/>
        <dbReference type="ChEBI" id="CHEBI:43474"/>
        <dbReference type="ChEBI" id="CHEBI:58533"/>
        <dbReference type="EC" id="2.4.2.28"/>
    </reaction>
    <physiologicalReaction direction="left-to-right" evidence="9">
        <dbReference type="Rhea" id="RHEA:11853"/>
    </physiologicalReaction>
</comment>
<dbReference type="PANTHER" id="PTHR30616">
    <property type="entry name" value="UNCHARACTERIZED PROTEIN YFIH"/>
    <property type="match status" value="1"/>
</dbReference>
<gene>
    <name evidence="11" type="ordered locus">Marpi_1413</name>
</gene>
<keyword evidence="4" id="KW-0479">Metal-binding</keyword>
<keyword evidence="6" id="KW-0862">Zinc</keyword>
<keyword evidence="5" id="KW-0378">Hydrolase</keyword>
<dbReference type="SUPFAM" id="SSF64438">
    <property type="entry name" value="CNF1/YfiH-like putative cysteine hydrolases"/>
    <property type="match status" value="1"/>
</dbReference>
<evidence type="ECO:0000256" key="6">
    <source>
        <dbReference type="ARBA" id="ARBA00022833"/>
    </source>
</evidence>
<comment type="catalytic activity">
    <reaction evidence="1">
        <text>inosine + phosphate = alpha-D-ribose 1-phosphate + hypoxanthine</text>
        <dbReference type="Rhea" id="RHEA:27646"/>
        <dbReference type="ChEBI" id="CHEBI:17368"/>
        <dbReference type="ChEBI" id="CHEBI:17596"/>
        <dbReference type="ChEBI" id="CHEBI:43474"/>
        <dbReference type="ChEBI" id="CHEBI:57720"/>
        <dbReference type="EC" id="2.4.2.1"/>
    </reaction>
    <physiologicalReaction direction="left-to-right" evidence="1">
        <dbReference type="Rhea" id="RHEA:27647"/>
    </physiologicalReaction>
</comment>
<evidence type="ECO:0000256" key="2">
    <source>
        <dbReference type="ARBA" id="ARBA00007353"/>
    </source>
</evidence>
<dbReference type="OrthoDB" id="4279at2"/>
<dbReference type="AlphaFoldDB" id="H2J3S0"/>
<comment type="catalytic activity">
    <reaction evidence="8">
        <text>adenosine + phosphate = alpha-D-ribose 1-phosphate + adenine</text>
        <dbReference type="Rhea" id="RHEA:27642"/>
        <dbReference type="ChEBI" id="CHEBI:16335"/>
        <dbReference type="ChEBI" id="CHEBI:16708"/>
        <dbReference type="ChEBI" id="CHEBI:43474"/>
        <dbReference type="ChEBI" id="CHEBI:57720"/>
        <dbReference type="EC" id="2.4.2.1"/>
    </reaction>
    <physiologicalReaction direction="left-to-right" evidence="8">
        <dbReference type="Rhea" id="RHEA:27643"/>
    </physiologicalReaction>
</comment>
<dbReference type="RefSeq" id="WP_014296883.1">
    <property type="nucleotide sequence ID" value="NC_016751.1"/>
</dbReference>
<dbReference type="HOGENOM" id="CLU_065784_0_0_0"/>
<accession>H2J3S0</accession>
<dbReference type="InterPro" id="IPR003730">
    <property type="entry name" value="Cu_polyphenol_OxRdtase"/>
</dbReference>